<dbReference type="InterPro" id="IPR011059">
    <property type="entry name" value="Metal-dep_hydrolase_composite"/>
</dbReference>
<dbReference type="Gene3D" id="2.30.40.10">
    <property type="entry name" value="Urease, subunit C, domain 1"/>
    <property type="match status" value="2"/>
</dbReference>
<accession>A0ABQ2VH98</accession>
<dbReference type="PANTHER" id="PTHR22642:SF2">
    <property type="entry name" value="PROTEIN LONG AFTER FAR-RED 3"/>
    <property type="match status" value="1"/>
</dbReference>
<dbReference type="EMBL" id="BMRE01000104">
    <property type="protein sequence ID" value="GGU86618.1"/>
    <property type="molecule type" value="Genomic_DNA"/>
</dbReference>
<evidence type="ECO:0000259" key="1">
    <source>
        <dbReference type="Pfam" id="PF07969"/>
    </source>
</evidence>
<evidence type="ECO:0000313" key="3">
    <source>
        <dbReference type="Proteomes" id="UP000649573"/>
    </source>
</evidence>
<comment type="caution">
    <text evidence="2">The sequence shown here is derived from an EMBL/GenBank/DDBJ whole genome shotgun (WGS) entry which is preliminary data.</text>
</comment>
<organism evidence="2 3">
    <name type="scientific">Lentzea flava</name>
    <dbReference type="NCBI Taxonomy" id="103732"/>
    <lineage>
        <taxon>Bacteria</taxon>
        <taxon>Bacillati</taxon>
        <taxon>Actinomycetota</taxon>
        <taxon>Actinomycetes</taxon>
        <taxon>Pseudonocardiales</taxon>
        <taxon>Pseudonocardiaceae</taxon>
        <taxon>Lentzea</taxon>
    </lineage>
</organism>
<gene>
    <name evidence="2" type="ORF">GCM10010178_90730</name>
</gene>
<feature type="domain" description="Amidohydrolase 3" evidence="1">
    <location>
        <begin position="107"/>
        <end position="424"/>
    </location>
</feature>
<protein>
    <recommendedName>
        <fullName evidence="1">Amidohydrolase 3 domain-containing protein</fullName>
    </recommendedName>
</protein>
<sequence>MRRAVPVLLACLAVLNLPPDEISPAAPDVVYHNGVVLTMEPAQPRAQAIAVLRDRITAVGRDEDVVALAGRTTRVVNLRGRTVMPGFIDSHAHWIGDGEMVGYSPEAAIDAALRRGWTSINEQFVDDPRFARLLALDRAGGLRLRVNAYLPVNYEDDKFGGWYLGLEPRHSYSPHLRPAGVKLFLDHDWGTTFHWSQAELNTYVLVAHRNGWQVSAHAVSAGALDQYLTAIASALAARPDPDARWRAEHVVQVRDDQLARMRELGVIASIQPGLPGESAKEAGFSALVARGSTGWIARWRDLVDSGVRTIGSTDMPWLVLVLGGHATELPHASPLEAVHQAVTRQSYLGRAPEDWQLAQRLTVEQALRLFTGDAAHGTFEEDVKGSLAPGKYADLVILSADPTSVAVDALPGIEVLATVVGGRTEHCAERVMDANMCS</sequence>
<reference evidence="3" key="1">
    <citation type="journal article" date="2019" name="Int. J. Syst. Evol. Microbiol.">
        <title>The Global Catalogue of Microorganisms (GCM) 10K type strain sequencing project: providing services to taxonomists for standard genome sequencing and annotation.</title>
        <authorList>
            <consortium name="The Broad Institute Genomics Platform"/>
            <consortium name="The Broad Institute Genome Sequencing Center for Infectious Disease"/>
            <person name="Wu L."/>
            <person name="Ma J."/>
        </authorList>
    </citation>
    <scope>NUCLEOTIDE SEQUENCE [LARGE SCALE GENOMIC DNA]</scope>
    <source>
        <strain evidence="3">JCM 3296</strain>
    </source>
</reference>
<dbReference type="SUPFAM" id="SSF51338">
    <property type="entry name" value="Composite domain of metallo-dependent hydrolases"/>
    <property type="match status" value="1"/>
</dbReference>
<dbReference type="Pfam" id="PF07969">
    <property type="entry name" value="Amidohydro_3"/>
    <property type="match status" value="1"/>
</dbReference>
<name>A0ABQ2VH98_9PSEU</name>
<dbReference type="InterPro" id="IPR013108">
    <property type="entry name" value="Amidohydro_3"/>
</dbReference>
<dbReference type="RefSeq" id="WP_189259978.1">
    <property type="nucleotide sequence ID" value="NZ_BMRE01000104.1"/>
</dbReference>
<dbReference type="Gene3D" id="3.20.20.140">
    <property type="entry name" value="Metal-dependent hydrolases"/>
    <property type="match status" value="1"/>
</dbReference>
<dbReference type="SUPFAM" id="SSF51556">
    <property type="entry name" value="Metallo-dependent hydrolases"/>
    <property type="match status" value="1"/>
</dbReference>
<evidence type="ECO:0000313" key="2">
    <source>
        <dbReference type="EMBL" id="GGU86618.1"/>
    </source>
</evidence>
<dbReference type="PANTHER" id="PTHR22642">
    <property type="entry name" value="IMIDAZOLONEPROPIONASE"/>
    <property type="match status" value="1"/>
</dbReference>
<dbReference type="InterPro" id="IPR032466">
    <property type="entry name" value="Metal_Hydrolase"/>
</dbReference>
<keyword evidence="3" id="KW-1185">Reference proteome</keyword>
<proteinExistence type="predicted"/>
<dbReference type="Proteomes" id="UP000649573">
    <property type="component" value="Unassembled WGS sequence"/>
</dbReference>